<dbReference type="Proteomes" id="UP000191154">
    <property type="component" value="Unassembled WGS sequence"/>
</dbReference>
<proteinExistence type="predicted"/>
<dbReference type="EMBL" id="LZYZ01000006">
    <property type="protein sequence ID" value="OOM10637.1"/>
    <property type="molecule type" value="Genomic_DNA"/>
</dbReference>
<protein>
    <recommendedName>
        <fullName evidence="4">DUF3810 domain-containing protein</fullName>
    </recommendedName>
</protein>
<comment type="caution">
    <text evidence="2">The sequence shown here is derived from an EMBL/GenBank/DDBJ whole genome shotgun (WGS) entry which is preliminary data.</text>
</comment>
<dbReference type="RefSeq" id="WP_341416587.1">
    <property type="nucleotide sequence ID" value="NZ_LZYZ01000006.1"/>
</dbReference>
<dbReference type="AlphaFoldDB" id="A0A1S8N2I9"/>
<keyword evidence="1" id="KW-0812">Transmembrane</keyword>
<keyword evidence="1" id="KW-1133">Transmembrane helix</keyword>
<accession>A0A1S8N2I9</accession>
<organism evidence="2 3">
    <name type="scientific">Clostridium saccharobutylicum</name>
    <dbReference type="NCBI Taxonomy" id="169679"/>
    <lineage>
        <taxon>Bacteria</taxon>
        <taxon>Bacillati</taxon>
        <taxon>Bacillota</taxon>
        <taxon>Clostridia</taxon>
        <taxon>Eubacteriales</taxon>
        <taxon>Clostridiaceae</taxon>
        <taxon>Clostridium</taxon>
    </lineage>
</organism>
<feature type="transmembrane region" description="Helical" evidence="1">
    <location>
        <begin position="87"/>
        <end position="112"/>
    </location>
</feature>
<evidence type="ECO:0008006" key="4">
    <source>
        <dbReference type="Google" id="ProtNLM"/>
    </source>
</evidence>
<dbReference type="Pfam" id="PF12725">
    <property type="entry name" value="DUF3810"/>
    <property type="match status" value="1"/>
</dbReference>
<evidence type="ECO:0000313" key="2">
    <source>
        <dbReference type="EMBL" id="OOM10637.1"/>
    </source>
</evidence>
<feature type="transmembrane region" description="Helical" evidence="1">
    <location>
        <begin position="60"/>
        <end position="81"/>
    </location>
</feature>
<name>A0A1S8N2I9_CLOSA</name>
<gene>
    <name evidence="2" type="ORF">CLOSAC_32580</name>
</gene>
<sequence length="359" mass="41667">MSLKIKLKVSGLLFIFSAILFVLSRYTDNFANFYYKYIYIMLVNIVSRGFSLFPFSIYELILYGFILYVFIKLILYIFLWLTKKISIKKIILCSSANLLIYLSLFIFLNVIAQSINSFRSSFVTITGLKVNDNSEEKLIELCSYLKDKLNDLDGKIHKDENGFLKLDNNVRVEGIRNMNNLAEIYPCLQGFYPNPKPYIFSKLMSYQLLQGETTFTIEANYNNDMPRSNIPSTICHELSHIRGFNNEDEANYISFLACSNSTNYEYQYSGYLMAYSYCMNDLYNFNLEAFKNINNQLSNNVKAEMKNDVLYWDQYRGAVSNLYDNVYDVLLKAGGQQDGIKSYNGVVKLLISGYEVQFQ</sequence>
<dbReference type="STRING" id="169679.CSACC_23900"/>
<reference evidence="2 3" key="1">
    <citation type="submission" date="2016-05" db="EMBL/GenBank/DDBJ databases">
        <title>Microbial solvent formation.</title>
        <authorList>
            <person name="Poehlein A."/>
            <person name="Montoya Solano J.D."/>
            <person name="Flitsch S."/>
            <person name="Krabben P."/>
            <person name="Duerre P."/>
            <person name="Daniel R."/>
        </authorList>
    </citation>
    <scope>NUCLEOTIDE SEQUENCE [LARGE SCALE GENOMIC DNA]</scope>
    <source>
        <strain evidence="2 3">L1-8</strain>
    </source>
</reference>
<dbReference type="InterPro" id="IPR024294">
    <property type="entry name" value="DUF3810"/>
</dbReference>
<evidence type="ECO:0000256" key="1">
    <source>
        <dbReference type="SAM" id="Phobius"/>
    </source>
</evidence>
<keyword evidence="1" id="KW-0472">Membrane</keyword>
<evidence type="ECO:0000313" key="3">
    <source>
        <dbReference type="Proteomes" id="UP000191154"/>
    </source>
</evidence>